<protein>
    <submittedName>
        <fullName evidence="1">Jg6397 protein</fullName>
    </submittedName>
</protein>
<dbReference type="OrthoDB" id="7474636at2759"/>
<gene>
    <name evidence="1" type="primary">jg6397</name>
    <name evidence="1" type="ORF">PAEG_LOCUS16755</name>
</gene>
<sequence>MWVYRRMLRISWTDRVRNSTVLQRMGKVPEVLLTIKKRKLEYFGHVMRNTSLSYKVKWQAEEGLAEEEYHGSKSYDNGLERAPNHYLEQRCPR</sequence>
<keyword evidence="2" id="KW-1185">Reference proteome</keyword>
<organism evidence="1 2">
    <name type="scientific">Pararge aegeria aegeria</name>
    <dbReference type="NCBI Taxonomy" id="348720"/>
    <lineage>
        <taxon>Eukaryota</taxon>
        <taxon>Metazoa</taxon>
        <taxon>Ecdysozoa</taxon>
        <taxon>Arthropoda</taxon>
        <taxon>Hexapoda</taxon>
        <taxon>Insecta</taxon>
        <taxon>Pterygota</taxon>
        <taxon>Neoptera</taxon>
        <taxon>Endopterygota</taxon>
        <taxon>Lepidoptera</taxon>
        <taxon>Glossata</taxon>
        <taxon>Ditrysia</taxon>
        <taxon>Papilionoidea</taxon>
        <taxon>Nymphalidae</taxon>
        <taxon>Satyrinae</taxon>
        <taxon>Satyrini</taxon>
        <taxon>Parargina</taxon>
        <taxon>Pararge</taxon>
    </lineage>
</organism>
<evidence type="ECO:0000313" key="1">
    <source>
        <dbReference type="EMBL" id="CAH2240144.1"/>
    </source>
</evidence>
<dbReference type="AlphaFoldDB" id="A0A8S4RSQ3"/>
<dbReference type="EMBL" id="CAKXAJ010025470">
    <property type="protein sequence ID" value="CAH2240144.1"/>
    <property type="molecule type" value="Genomic_DNA"/>
</dbReference>
<comment type="caution">
    <text evidence="1">The sequence shown here is derived from an EMBL/GenBank/DDBJ whole genome shotgun (WGS) entry which is preliminary data.</text>
</comment>
<proteinExistence type="predicted"/>
<name>A0A8S4RSQ3_9NEOP</name>
<evidence type="ECO:0000313" key="2">
    <source>
        <dbReference type="Proteomes" id="UP000838756"/>
    </source>
</evidence>
<accession>A0A8S4RSQ3</accession>
<reference evidence="1" key="1">
    <citation type="submission" date="2022-03" db="EMBL/GenBank/DDBJ databases">
        <authorList>
            <person name="Lindestad O."/>
        </authorList>
    </citation>
    <scope>NUCLEOTIDE SEQUENCE</scope>
</reference>
<dbReference type="Proteomes" id="UP000838756">
    <property type="component" value="Unassembled WGS sequence"/>
</dbReference>